<evidence type="ECO:0000313" key="1">
    <source>
        <dbReference type="EMBL" id="KAK3293182.1"/>
    </source>
</evidence>
<name>A0AAE0HAV4_9PEZI</name>
<dbReference type="RefSeq" id="XP_062656696.1">
    <property type="nucleotide sequence ID" value="XM_062799363.1"/>
</dbReference>
<accession>A0AAE0HAV4</accession>
<reference evidence="1" key="2">
    <citation type="submission" date="2023-06" db="EMBL/GenBank/DDBJ databases">
        <authorList>
            <consortium name="Lawrence Berkeley National Laboratory"/>
            <person name="Haridas S."/>
            <person name="Hensen N."/>
            <person name="Bonometti L."/>
            <person name="Westerberg I."/>
            <person name="Brannstrom I.O."/>
            <person name="Guillou S."/>
            <person name="Cros-Aarteil S."/>
            <person name="Calhoun S."/>
            <person name="Kuo A."/>
            <person name="Mondo S."/>
            <person name="Pangilinan J."/>
            <person name="Riley R."/>
            <person name="Labutti K."/>
            <person name="Andreopoulos B."/>
            <person name="Lipzen A."/>
            <person name="Chen C."/>
            <person name="Yanf M."/>
            <person name="Daum C."/>
            <person name="Ng V."/>
            <person name="Clum A."/>
            <person name="Steindorff A."/>
            <person name="Ohm R."/>
            <person name="Martin F."/>
            <person name="Silar P."/>
            <person name="Natvig D."/>
            <person name="Lalanne C."/>
            <person name="Gautier V."/>
            <person name="Ament-Velasquez S.L."/>
            <person name="Kruys A."/>
            <person name="Hutchinson M.I."/>
            <person name="Powell A.J."/>
            <person name="Barry K."/>
            <person name="Miller A.N."/>
            <person name="Grigoriev I.V."/>
            <person name="Debuchy R."/>
            <person name="Gladieux P."/>
            <person name="Thoren M.H."/>
            <person name="Johannesson H."/>
        </authorList>
    </citation>
    <scope>NUCLEOTIDE SEQUENCE</scope>
    <source>
        <strain evidence="1">CBS 168.71</strain>
    </source>
</reference>
<evidence type="ECO:0000313" key="2">
    <source>
        <dbReference type="Proteomes" id="UP001278766"/>
    </source>
</evidence>
<comment type="caution">
    <text evidence="1">The sequence shown here is derived from an EMBL/GenBank/DDBJ whole genome shotgun (WGS) entry which is preliminary data.</text>
</comment>
<dbReference type="Proteomes" id="UP001278766">
    <property type="component" value="Unassembled WGS sequence"/>
</dbReference>
<dbReference type="EMBL" id="JAUEPN010000006">
    <property type="protein sequence ID" value="KAK3293182.1"/>
    <property type="molecule type" value="Genomic_DNA"/>
</dbReference>
<proteinExistence type="predicted"/>
<organism evidence="1 2">
    <name type="scientific">Chaetomium fimeti</name>
    <dbReference type="NCBI Taxonomy" id="1854472"/>
    <lineage>
        <taxon>Eukaryota</taxon>
        <taxon>Fungi</taxon>
        <taxon>Dikarya</taxon>
        <taxon>Ascomycota</taxon>
        <taxon>Pezizomycotina</taxon>
        <taxon>Sordariomycetes</taxon>
        <taxon>Sordariomycetidae</taxon>
        <taxon>Sordariales</taxon>
        <taxon>Chaetomiaceae</taxon>
        <taxon>Chaetomium</taxon>
    </lineage>
</organism>
<sequence>MATELDDKAFHSAQSLSLKLLGAFPDYVADFEAKLQSWQEAISPSSDPSTWSSVPEVDALIALGPKTVPLPLRHLSRAEEDATATFLYNKLEHDPEYLVDNADPTRNVTAILKKNFRRNRVVRNALLDWDEHCEMVAIHSNAEWRTEWDEFEELVKLGPPVIPQLMLKYKPRNGPTFSYELLHAILWGYTTELQTISLVDQYNMWDDWFQKRNYNEAPHYAHPSQRVREE</sequence>
<dbReference type="GeneID" id="87836311"/>
<reference evidence="1" key="1">
    <citation type="journal article" date="2023" name="Mol. Phylogenet. Evol.">
        <title>Genome-scale phylogeny and comparative genomics of the fungal order Sordariales.</title>
        <authorList>
            <person name="Hensen N."/>
            <person name="Bonometti L."/>
            <person name="Westerberg I."/>
            <person name="Brannstrom I.O."/>
            <person name="Guillou S."/>
            <person name="Cros-Aarteil S."/>
            <person name="Calhoun S."/>
            <person name="Haridas S."/>
            <person name="Kuo A."/>
            <person name="Mondo S."/>
            <person name="Pangilinan J."/>
            <person name="Riley R."/>
            <person name="LaButti K."/>
            <person name="Andreopoulos B."/>
            <person name="Lipzen A."/>
            <person name="Chen C."/>
            <person name="Yan M."/>
            <person name="Daum C."/>
            <person name="Ng V."/>
            <person name="Clum A."/>
            <person name="Steindorff A."/>
            <person name="Ohm R.A."/>
            <person name="Martin F."/>
            <person name="Silar P."/>
            <person name="Natvig D.O."/>
            <person name="Lalanne C."/>
            <person name="Gautier V."/>
            <person name="Ament-Velasquez S.L."/>
            <person name="Kruys A."/>
            <person name="Hutchinson M.I."/>
            <person name="Powell A.J."/>
            <person name="Barry K."/>
            <person name="Miller A.N."/>
            <person name="Grigoriev I.V."/>
            <person name="Debuchy R."/>
            <person name="Gladieux P."/>
            <person name="Hiltunen Thoren M."/>
            <person name="Johannesson H."/>
        </authorList>
    </citation>
    <scope>NUCLEOTIDE SEQUENCE</scope>
    <source>
        <strain evidence="1">CBS 168.71</strain>
    </source>
</reference>
<keyword evidence="2" id="KW-1185">Reference proteome</keyword>
<protein>
    <submittedName>
        <fullName evidence="1">Uncharacterized protein</fullName>
    </submittedName>
</protein>
<gene>
    <name evidence="1" type="ORF">B0H64DRAFT_207426</name>
</gene>
<dbReference type="AlphaFoldDB" id="A0AAE0HAV4"/>